<feature type="domain" description="ABC3 transporter permease C-terminal" evidence="7">
    <location>
        <begin position="748"/>
        <end position="864"/>
    </location>
</feature>
<organism evidence="8 9">
    <name type="scientific">Candidatus Borkfalkia avistercoris</name>
    <dbReference type="NCBI Taxonomy" id="2838504"/>
    <lineage>
        <taxon>Bacteria</taxon>
        <taxon>Bacillati</taxon>
        <taxon>Bacillota</taxon>
        <taxon>Clostridia</taxon>
        <taxon>Christensenellales</taxon>
        <taxon>Christensenellaceae</taxon>
        <taxon>Candidatus Borkfalkia</taxon>
    </lineage>
</organism>
<reference evidence="8" key="2">
    <citation type="submission" date="2021-04" db="EMBL/GenBank/DDBJ databases">
        <authorList>
            <person name="Gilroy R."/>
        </authorList>
    </citation>
    <scope>NUCLEOTIDE SEQUENCE</scope>
    <source>
        <strain evidence="8">CHK187-5294</strain>
    </source>
</reference>
<evidence type="ECO:0000256" key="4">
    <source>
        <dbReference type="ARBA" id="ARBA00022989"/>
    </source>
</evidence>
<comment type="subcellular location">
    <subcellularLocation>
        <location evidence="1">Cell membrane</location>
        <topology evidence="1">Multi-pass membrane protein</topology>
    </subcellularLocation>
</comment>
<keyword evidence="4 6" id="KW-1133">Transmembrane helix</keyword>
<sequence length="873" mass="95445">MKKFSKNIAKEFKTGFGRFIAIMAIVALGVGFLIGVMQATPDMKRSMDRYYRESDIYDIDIKGSYGLTAEDVSAIESLTDSEGNTIAAKVMPVVSTDTIVRVGNTETVGRVVGLDFEKVRAGDYLNKFELLEGEFPDAPGEVVVERANNYFLDVSVGDKISVVSGGQQQYGDVYAIEEYTVVGIVASPDYFFRDGREVTTIGTGVVGTVVYGQAYDSADGAGDGIYDLSGGTLFGLLKNYLGTDVAYTDCWVALSGSDEYEAFTEKYKSFALEKADLFSSLGTQRSGALNQKIEDLNEQLAGMGLSVSVPASAQWYVLDRASSNVSYVSYDLNVEKVEDIAGIFPIFFIVVAALVALTSMTRMVEEDRMQIGTFKALGYGNGKIVSKYLLYCCLASFIGCVAGILIGFSLLPSIFWRAYSTMYYLPSLSLLFSPWFALAVFAIALAGTAAVTVFACGASLKEKPATLMQPKAPKPGKRILLERAGFFWNRLKFKWKATIRNIFRYKKNMVLTIISVMGCTALILTGFGLSDSVDAVQDIQYKEIIKYDSIVEYDPSAEEGENSYLDEFLNGEGTESVSLYSENGQLLMGDSRESIEMFVVDAADPETYGKFASLVELRTRKKSAIINMNEQSGLILPENIATVYDISAGDLITYVSAAGEVHEVRVTAVCEYYTGSVAYMSKEAFLALEPDAQLTENTYFVKSGVTDTGAATERLLQDGRVTSVTFTDDTLDTFRALSSTMGLVIAVLVISAGALAAIVLYNLTNINIDERKKEIATLRVLGYKKYEVAGYIYRESAILTLAGTLLGLLLGFLLHMFIVGRVDSVMMMFGRTIGGLSYLWAFLLTIAFAAIVYAFMLIKLNKINMADSLKSNE</sequence>
<evidence type="ECO:0000256" key="3">
    <source>
        <dbReference type="ARBA" id="ARBA00022692"/>
    </source>
</evidence>
<evidence type="ECO:0000256" key="5">
    <source>
        <dbReference type="ARBA" id="ARBA00023136"/>
    </source>
</evidence>
<protein>
    <submittedName>
        <fullName evidence="8">ABC transporter permease</fullName>
    </submittedName>
</protein>
<keyword evidence="3 6" id="KW-0812">Transmembrane</keyword>
<dbReference type="AlphaFoldDB" id="A0A9D2D0E4"/>
<dbReference type="EMBL" id="DXCL01000046">
    <property type="protein sequence ID" value="HIZ04131.1"/>
    <property type="molecule type" value="Genomic_DNA"/>
</dbReference>
<evidence type="ECO:0000259" key="7">
    <source>
        <dbReference type="Pfam" id="PF02687"/>
    </source>
</evidence>
<evidence type="ECO:0000313" key="9">
    <source>
        <dbReference type="Proteomes" id="UP000824132"/>
    </source>
</evidence>
<dbReference type="InterPro" id="IPR038766">
    <property type="entry name" value="Membrane_comp_ABC_pdt"/>
</dbReference>
<evidence type="ECO:0000256" key="2">
    <source>
        <dbReference type="ARBA" id="ARBA00022475"/>
    </source>
</evidence>
<dbReference type="PANTHER" id="PTHR30287">
    <property type="entry name" value="MEMBRANE COMPONENT OF PREDICTED ABC SUPERFAMILY METABOLITE UPTAKE TRANSPORTER"/>
    <property type="match status" value="1"/>
</dbReference>
<feature type="transmembrane region" description="Helical" evidence="6">
    <location>
        <begin position="388"/>
        <end position="415"/>
    </location>
</feature>
<feature type="transmembrane region" description="Helical" evidence="6">
    <location>
        <begin position="741"/>
        <end position="763"/>
    </location>
</feature>
<feature type="domain" description="ABC3 transporter permease C-terminal" evidence="7">
    <location>
        <begin position="343"/>
        <end position="446"/>
    </location>
</feature>
<feature type="transmembrane region" description="Helical" evidence="6">
    <location>
        <begin position="20"/>
        <end position="39"/>
    </location>
</feature>
<gene>
    <name evidence="8" type="ORF">H9727_07585</name>
</gene>
<name>A0A9D2D0E4_9FIRM</name>
<keyword evidence="5 6" id="KW-0472">Membrane</keyword>
<evidence type="ECO:0000256" key="6">
    <source>
        <dbReference type="SAM" id="Phobius"/>
    </source>
</evidence>
<proteinExistence type="predicted"/>
<dbReference type="Proteomes" id="UP000824132">
    <property type="component" value="Unassembled WGS sequence"/>
</dbReference>
<feature type="transmembrane region" description="Helical" evidence="6">
    <location>
        <begin position="435"/>
        <end position="460"/>
    </location>
</feature>
<keyword evidence="2" id="KW-1003">Cell membrane</keyword>
<dbReference type="GO" id="GO:0005886">
    <property type="term" value="C:plasma membrane"/>
    <property type="evidence" value="ECO:0007669"/>
    <property type="project" value="UniProtKB-SubCell"/>
</dbReference>
<dbReference type="InterPro" id="IPR003838">
    <property type="entry name" value="ABC3_permease_C"/>
</dbReference>
<dbReference type="PANTHER" id="PTHR30287:SF1">
    <property type="entry name" value="INNER MEMBRANE PROTEIN"/>
    <property type="match status" value="1"/>
</dbReference>
<accession>A0A9D2D0E4</accession>
<feature type="transmembrane region" description="Helical" evidence="6">
    <location>
        <begin position="509"/>
        <end position="529"/>
    </location>
</feature>
<reference evidence="8" key="1">
    <citation type="journal article" date="2021" name="PeerJ">
        <title>Extensive microbial diversity within the chicken gut microbiome revealed by metagenomics and culture.</title>
        <authorList>
            <person name="Gilroy R."/>
            <person name="Ravi A."/>
            <person name="Getino M."/>
            <person name="Pursley I."/>
            <person name="Horton D.L."/>
            <person name="Alikhan N.F."/>
            <person name="Baker D."/>
            <person name="Gharbi K."/>
            <person name="Hall N."/>
            <person name="Watson M."/>
            <person name="Adriaenssens E.M."/>
            <person name="Foster-Nyarko E."/>
            <person name="Jarju S."/>
            <person name="Secka A."/>
            <person name="Antonio M."/>
            <person name="Oren A."/>
            <person name="Chaudhuri R.R."/>
            <person name="La Ragione R."/>
            <person name="Hildebrand F."/>
            <person name="Pallen M.J."/>
        </authorList>
    </citation>
    <scope>NUCLEOTIDE SEQUENCE</scope>
    <source>
        <strain evidence="8">CHK187-5294</strain>
    </source>
</reference>
<evidence type="ECO:0000313" key="8">
    <source>
        <dbReference type="EMBL" id="HIZ04131.1"/>
    </source>
</evidence>
<comment type="caution">
    <text evidence="8">The sequence shown here is derived from an EMBL/GenBank/DDBJ whole genome shotgun (WGS) entry which is preliminary data.</text>
</comment>
<feature type="transmembrane region" description="Helical" evidence="6">
    <location>
        <begin position="340"/>
        <end position="360"/>
    </location>
</feature>
<evidence type="ECO:0000256" key="1">
    <source>
        <dbReference type="ARBA" id="ARBA00004651"/>
    </source>
</evidence>
<dbReference type="Pfam" id="PF02687">
    <property type="entry name" value="FtsX"/>
    <property type="match status" value="2"/>
</dbReference>
<feature type="transmembrane region" description="Helical" evidence="6">
    <location>
        <begin position="797"/>
        <end position="818"/>
    </location>
</feature>
<feature type="transmembrane region" description="Helical" evidence="6">
    <location>
        <begin position="838"/>
        <end position="858"/>
    </location>
</feature>